<dbReference type="SUPFAM" id="SSF55729">
    <property type="entry name" value="Acyl-CoA N-acyltransferases (Nat)"/>
    <property type="match status" value="1"/>
</dbReference>
<accession>A0ABR8WY51</accession>
<keyword evidence="2" id="KW-0012">Acyltransferase</keyword>
<reference evidence="5 6" key="1">
    <citation type="submission" date="2020-08" db="EMBL/GenBank/DDBJ databases">
        <title>A Genomic Blueprint of the Chicken Gut Microbiome.</title>
        <authorList>
            <person name="Gilroy R."/>
            <person name="Ravi A."/>
            <person name="Getino M."/>
            <person name="Pursley I."/>
            <person name="Horton D.L."/>
            <person name="Alikhan N.-F."/>
            <person name="Baker D."/>
            <person name="Gharbi K."/>
            <person name="Hall N."/>
            <person name="Watson M."/>
            <person name="Adriaenssens E.M."/>
            <person name="Foster-Nyarko E."/>
            <person name="Jarju S."/>
            <person name="Secka A."/>
            <person name="Antonio M."/>
            <person name="Oren A."/>
            <person name="Chaudhuri R."/>
            <person name="La Ragione R.M."/>
            <person name="Hildebrand F."/>
            <person name="Pallen M.J."/>
        </authorList>
    </citation>
    <scope>NUCLEOTIDE SEQUENCE [LARGE SCALE GENOMIC DNA]</scope>
    <source>
        <strain evidence="5 6">Re57</strain>
    </source>
</reference>
<dbReference type="Proteomes" id="UP000651517">
    <property type="component" value="Unassembled WGS sequence"/>
</dbReference>
<dbReference type="InterPro" id="IPR016181">
    <property type="entry name" value="Acyl_CoA_acyltransferase"/>
</dbReference>
<dbReference type="Gene3D" id="3.40.630.30">
    <property type="match status" value="1"/>
</dbReference>
<gene>
    <name evidence="5" type="ORF">H9634_12150</name>
</gene>
<organism evidence="5 6">
    <name type="scientific">Brevibacterium gallinarum</name>
    <dbReference type="NCBI Taxonomy" id="2762220"/>
    <lineage>
        <taxon>Bacteria</taxon>
        <taxon>Bacillati</taxon>
        <taxon>Actinomycetota</taxon>
        <taxon>Actinomycetes</taxon>
        <taxon>Micrococcales</taxon>
        <taxon>Brevibacteriaceae</taxon>
        <taxon>Brevibacterium</taxon>
    </lineage>
</organism>
<dbReference type="InterPro" id="IPR000182">
    <property type="entry name" value="GNAT_dom"/>
</dbReference>
<sequence>MTDSLFRLAHWQPEIAVQLIEIHQAALRDDDVDLLRNTPELADAVAAAHFAQKLAATEAEGTMCARVILGTGEAEGRVLGQVMASQIERTHSTAWISYWLRPEARGRGIASAALRQCVDLLHDECGIYRLELGHRIDNPASGHVAAAAGFLREGTERQRLTYGRQRYDVHRWARLAGDPRPWQVSREGHTASHAAGH</sequence>
<evidence type="ECO:0000313" key="5">
    <source>
        <dbReference type="EMBL" id="MBD8021531.1"/>
    </source>
</evidence>
<comment type="similarity">
    <text evidence="3">Belongs to the acetyltransferase family. RimJ subfamily.</text>
</comment>
<evidence type="ECO:0000313" key="6">
    <source>
        <dbReference type="Proteomes" id="UP000651517"/>
    </source>
</evidence>
<dbReference type="CDD" id="cd04301">
    <property type="entry name" value="NAT_SF"/>
    <property type="match status" value="1"/>
</dbReference>
<evidence type="ECO:0000256" key="2">
    <source>
        <dbReference type="ARBA" id="ARBA00023315"/>
    </source>
</evidence>
<dbReference type="EMBL" id="JACSPY010000014">
    <property type="protein sequence ID" value="MBD8021531.1"/>
    <property type="molecule type" value="Genomic_DNA"/>
</dbReference>
<dbReference type="PANTHER" id="PTHR43792">
    <property type="entry name" value="GNAT FAMILY, PUTATIVE (AFU_ORTHOLOGUE AFUA_3G00765)-RELATED-RELATED"/>
    <property type="match status" value="1"/>
</dbReference>
<keyword evidence="6" id="KW-1185">Reference proteome</keyword>
<evidence type="ECO:0000259" key="4">
    <source>
        <dbReference type="PROSITE" id="PS51186"/>
    </source>
</evidence>
<evidence type="ECO:0000256" key="3">
    <source>
        <dbReference type="ARBA" id="ARBA00038502"/>
    </source>
</evidence>
<proteinExistence type="inferred from homology"/>
<evidence type="ECO:0000256" key="1">
    <source>
        <dbReference type="ARBA" id="ARBA00022679"/>
    </source>
</evidence>
<comment type="caution">
    <text evidence="5">The sequence shown here is derived from an EMBL/GenBank/DDBJ whole genome shotgun (WGS) entry which is preliminary data.</text>
</comment>
<dbReference type="InterPro" id="IPR051531">
    <property type="entry name" value="N-acetyltransferase"/>
</dbReference>
<feature type="domain" description="N-acetyltransferase" evidence="4">
    <location>
        <begin position="6"/>
        <end position="174"/>
    </location>
</feature>
<dbReference type="Pfam" id="PF13302">
    <property type="entry name" value="Acetyltransf_3"/>
    <property type="match status" value="1"/>
</dbReference>
<keyword evidence="1" id="KW-0808">Transferase</keyword>
<dbReference type="RefSeq" id="WP_191726924.1">
    <property type="nucleotide sequence ID" value="NZ_JACSPY010000014.1"/>
</dbReference>
<name>A0ABR8WY51_9MICO</name>
<dbReference type="PROSITE" id="PS51186">
    <property type="entry name" value="GNAT"/>
    <property type="match status" value="1"/>
</dbReference>
<protein>
    <submittedName>
        <fullName evidence="5">GNAT family N-acetyltransferase</fullName>
    </submittedName>
</protein>
<dbReference type="PANTHER" id="PTHR43792:SF8">
    <property type="entry name" value="[RIBOSOMAL PROTEIN US5]-ALANINE N-ACETYLTRANSFERASE"/>
    <property type="match status" value="1"/>
</dbReference>